<organism evidence="1">
    <name type="scientific">Anguilla anguilla</name>
    <name type="common">European freshwater eel</name>
    <name type="synonym">Muraena anguilla</name>
    <dbReference type="NCBI Taxonomy" id="7936"/>
    <lineage>
        <taxon>Eukaryota</taxon>
        <taxon>Metazoa</taxon>
        <taxon>Chordata</taxon>
        <taxon>Craniata</taxon>
        <taxon>Vertebrata</taxon>
        <taxon>Euteleostomi</taxon>
        <taxon>Actinopterygii</taxon>
        <taxon>Neopterygii</taxon>
        <taxon>Teleostei</taxon>
        <taxon>Anguilliformes</taxon>
        <taxon>Anguillidae</taxon>
        <taxon>Anguilla</taxon>
    </lineage>
</organism>
<evidence type="ECO:0000313" key="1">
    <source>
        <dbReference type="EMBL" id="JAH87434.1"/>
    </source>
</evidence>
<sequence>MWAYHKHNSYLYQTINKAVCVQEPSRLCVWGPACTPSNPYILRLSVRSSLSRSRDRCYCAQLHPMHELTIAMQVPLS</sequence>
<protein>
    <submittedName>
        <fullName evidence="1">Uncharacterized protein</fullName>
    </submittedName>
</protein>
<dbReference type="AlphaFoldDB" id="A0A0E9WAL9"/>
<reference evidence="1" key="1">
    <citation type="submission" date="2014-11" db="EMBL/GenBank/DDBJ databases">
        <authorList>
            <person name="Amaro Gonzalez C."/>
        </authorList>
    </citation>
    <scope>NUCLEOTIDE SEQUENCE</scope>
</reference>
<dbReference type="EMBL" id="GBXM01021143">
    <property type="protein sequence ID" value="JAH87434.1"/>
    <property type="molecule type" value="Transcribed_RNA"/>
</dbReference>
<reference evidence="1" key="2">
    <citation type="journal article" date="2015" name="Fish Shellfish Immunol.">
        <title>Early steps in the European eel (Anguilla anguilla)-Vibrio vulnificus interaction in the gills: Role of the RtxA13 toxin.</title>
        <authorList>
            <person name="Callol A."/>
            <person name="Pajuelo D."/>
            <person name="Ebbesson L."/>
            <person name="Teles M."/>
            <person name="MacKenzie S."/>
            <person name="Amaro C."/>
        </authorList>
    </citation>
    <scope>NUCLEOTIDE SEQUENCE</scope>
</reference>
<proteinExistence type="predicted"/>
<accession>A0A0E9WAL9</accession>
<name>A0A0E9WAL9_ANGAN</name>